<comment type="similarity">
    <text evidence="2 14 15">Belongs to the TonB-dependent receptor family.</text>
</comment>
<dbReference type="KEGG" id="aviv:LF296_09510"/>
<organism evidence="18 19">
    <name type="scientific">Acinetobacter vivianii</name>
    <dbReference type="NCBI Taxonomy" id="1776742"/>
    <lineage>
        <taxon>Bacteria</taxon>
        <taxon>Pseudomonadati</taxon>
        <taxon>Pseudomonadota</taxon>
        <taxon>Gammaproteobacteria</taxon>
        <taxon>Moraxellales</taxon>
        <taxon>Moraxellaceae</taxon>
        <taxon>Acinetobacter</taxon>
    </lineage>
</organism>
<dbReference type="Proteomes" id="UP001199528">
    <property type="component" value="Chromosome"/>
</dbReference>
<evidence type="ECO:0000313" key="19">
    <source>
        <dbReference type="Proteomes" id="UP001199528"/>
    </source>
</evidence>
<evidence type="ECO:0000256" key="6">
    <source>
        <dbReference type="ARBA" id="ARBA00022692"/>
    </source>
</evidence>
<dbReference type="InterPro" id="IPR039426">
    <property type="entry name" value="TonB-dep_rcpt-like"/>
</dbReference>
<gene>
    <name evidence="18" type="ORF">LF296_09510</name>
</gene>
<accession>A0AAJ6P3R4</accession>
<dbReference type="GO" id="GO:0015344">
    <property type="term" value="F:siderophore uptake transmembrane transporter activity"/>
    <property type="evidence" value="ECO:0007669"/>
    <property type="project" value="TreeGrafter"/>
</dbReference>
<reference evidence="18" key="2">
    <citation type="submission" date="2023-02" db="EMBL/GenBank/DDBJ databases">
        <authorList>
            <person name="Huang Y."/>
            <person name="Zhang Y."/>
            <person name="Zhang T."/>
            <person name="Wang J."/>
        </authorList>
    </citation>
    <scope>NUCLEOTIDE SEQUENCE</scope>
    <source>
        <strain evidence="18">KJ-1</strain>
    </source>
</reference>
<dbReference type="PROSITE" id="PS52016">
    <property type="entry name" value="TONB_DEPENDENT_REC_3"/>
    <property type="match status" value="1"/>
</dbReference>
<dbReference type="PANTHER" id="PTHR32552:SF74">
    <property type="entry name" value="HYDROXAMATE SIDEROPHORE RECEPTOR FHUE"/>
    <property type="match status" value="1"/>
</dbReference>
<evidence type="ECO:0000256" key="9">
    <source>
        <dbReference type="ARBA" id="ARBA00023065"/>
    </source>
</evidence>
<dbReference type="CDD" id="cd01347">
    <property type="entry name" value="ligand_gated_channel"/>
    <property type="match status" value="1"/>
</dbReference>
<dbReference type="EMBL" id="CP085083">
    <property type="protein sequence ID" value="WDZ49581.1"/>
    <property type="molecule type" value="Genomic_DNA"/>
</dbReference>
<evidence type="ECO:0000256" key="11">
    <source>
        <dbReference type="ARBA" id="ARBA00023136"/>
    </source>
</evidence>
<reference evidence="18" key="1">
    <citation type="journal article" date="2022" name="Front Environ Sci">
        <title>Complete genome sequence analysis of a novel alkane-degrading bacterial strain, Acinetobacter vivianii KJ-1, and its diesel degradation ability.</title>
        <authorList>
            <person name="Zhang Y."/>
            <person name="Song F."/>
            <person name="Wang J."/>
            <person name="Zhao Q."/>
            <person name="Zheng L."/>
            <person name="Wang Z."/>
            <person name="Zhang X."/>
            <person name="Gao Y."/>
            <person name="Chen G."/>
            <person name="Huang Y."/>
        </authorList>
    </citation>
    <scope>NUCLEOTIDE SEQUENCE</scope>
    <source>
        <strain evidence="18">KJ-1</strain>
    </source>
</reference>
<evidence type="ECO:0000256" key="12">
    <source>
        <dbReference type="ARBA" id="ARBA00023170"/>
    </source>
</evidence>
<keyword evidence="8" id="KW-0408">Iron</keyword>
<proteinExistence type="inferred from homology"/>
<keyword evidence="7" id="KW-0732">Signal</keyword>
<keyword evidence="5" id="KW-0410">Iron transport</keyword>
<keyword evidence="12 18" id="KW-0675">Receptor</keyword>
<dbReference type="InterPro" id="IPR010105">
    <property type="entry name" value="TonB_sidphr_rcpt"/>
</dbReference>
<dbReference type="InterPro" id="IPR000531">
    <property type="entry name" value="Beta-barrel_TonB"/>
</dbReference>
<keyword evidence="6 14" id="KW-0812">Transmembrane</keyword>
<dbReference type="InterPro" id="IPR036942">
    <property type="entry name" value="Beta-barrel_TonB_sf"/>
</dbReference>
<evidence type="ECO:0000313" key="18">
    <source>
        <dbReference type="EMBL" id="WDZ49581.1"/>
    </source>
</evidence>
<dbReference type="InterPro" id="IPR012910">
    <property type="entry name" value="Plug_dom"/>
</dbReference>
<evidence type="ECO:0000259" key="16">
    <source>
        <dbReference type="Pfam" id="PF00593"/>
    </source>
</evidence>
<evidence type="ECO:0000256" key="5">
    <source>
        <dbReference type="ARBA" id="ARBA00022496"/>
    </source>
</evidence>
<dbReference type="NCBIfam" id="TIGR01783">
    <property type="entry name" value="TonB-siderophor"/>
    <property type="match status" value="1"/>
</dbReference>
<evidence type="ECO:0000256" key="7">
    <source>
        <dbReference type="ARBA" id="ARBA00022729"/>
    </source>
</evidence>
<keyword evidence="9" id="KW-0406">Ion transport</keyword>
<comment type="subcellular location">
    <subcellularLocation>
        <location evidence="1 14">Cell outer membrane</location>
        <topology evidence="1 14">Multi-pass membrane protein</topology>
    </subcellularLocation>
</comment>
<dbReference type="GO" id="GO:0038023">
    <property type="term" value="F:signaling receptor activity"/>
    <property type="evidence" value="ECO:0007669"/>
    <property type="project" value="InterPro"/>
</dbReference>
<name>A0AAJ6P3R4_9GAMM</name>
<evidence type="ECO:0000256" key="15">
    <source>
        <dbReference type="RuleBase" id="RU003357"/>
    </source>
</evidence>
<evidence type="ECO:0000256" key="1">
    <source>
        <dbReference type="ARBA" id="ARBA00004571"/>
    </source>
</evidence>
<protein>
    <submittedName>
        <fullName evidence="18">TonB-dependent siderophore receptor</fullName>
    </submittedName>
</protein>
<dbReference type="Gene3D" id="2.40.170.20">
    <property type="entry name" value="TonB-dependent receptor, beta-barrel domain"/>
    <property type="match status" value="1"/>
</dbReference>
<dbReference type="SUPFAM" id="SSF56935">
    <property type="entry name" value="Porins"/>
    <property type="match status" value="1"/>
</dbReference>
<keyword evidence="11 14" id="KW-0472">Membrane</keyword>
<keyword evidence="13 14" id="KW-0998">Cell outer membrane</keyword>
<dbReference type="Pfam" id="PF07715">
    <property type="entry name" value="Plug"/>
    <property type="match status" value="1"/>
</dbReference>
<evidence type="ECO:0000256" key="10">
    <source>
        <dbReference type="ARBA" id="ARBA00023077"/>
    </source>
</evidence>
<dbReference type="GO" id="GO:0015891">
    <property type="term" value="P:siderophore transport"/>
    <property type="evidence" value="ECO:0007669"/>
    <property type="project" value="InterPro"/>
</dbReference>
<dbReference type="Gene3D" id="2.170.130.10">
    <property type="entry name" value="TonB-dependent receptor, plug domain"/>
    <property type="match status" value="1"/>
</dbReference>
<dbReference type="GO" id="GO:0009279">
    <property type="term" value="C:cell outer membrane"/>
    <property type="evidence" value="ECO:0007669"/>
    <property type="project" value="UniProtKB-SubCell"/>
</dbReference>
<dbReference type="Pfam" id="PF00593">
    <property type="entry name" value="TonB_dep_Rec_b-barrel"/>
    <property type="match status" value="1"/>
</dbReference>
<evidence type="ECO:0000256" key="14">
    <source>
        <dbReference type="PROSITE-ProRule" id="PRU01360"/>
    </source>
</evidence>
<keyword evidence="10 15" id="KW-0798">TonB box</keyword>
<evidence type="ECO:0000259" key="17">
    <source>
        <dbReference type="Pfam" id="PF07715"/>
    </source>
</evidence>
<evidence type="ECO:0000256" key="3">
    <source>
        <dbReference type="ARBA" id="ARBA00022448"/>
    </source>
</evidence>
<dbReference type="PANTHER" id="PTHR32552">
    <property type="entry name" value="FERRICHROME IRON RECEPTOR-RELATED"/>
    <property type="match status" value="1"/>
</dbReference>
<dbReference type="InterPro" id="IPR037066">
    <property type="entry name" value="Plug_dom_sf"/>
</dbReference>
<evidence type="ECO:0000256" key="8">
    <source>
        <dbReference type="ARBA" id="ARBA00023004"/>
    </source>
</evidence>
<feature type="domain" description="TonB-dependent receptor plug" evidence="17">
    <location>
        <begin position="66"/>
        <end position="170"/>
    </location>
</feature>
<evidence type="ECO:0000256" key="13">
    <source>
        <dbReference type="ARBA" id="ARBA00023237"/>
    </source>
</evidence>
<keyword evidence="3 14" id="KW-0813">Transport</keyword>
<feature type="domain" description="TonB-dependent receptor-like beta-barrel" evidence="16">
    <location>
        <begin position="291"/>
        <end position="692"/>
    </location>
</feature>
<dbReference type="AlphaFoldDB" id="A0AAJ6P3R4"/>
<sequence>MKHHHLYTAIMFVLAGQYHNVAWANDSRVDQESNNVLPTIHLKAEQADPSYTVKKSKSATKLDLSLKETPQSVTVFTAQQIEDQNLNSTNDVLAQTAGVTMVQYGQLGAGYNTYYSRGFAITNVQRDGIPTSTASFGGADMFGLEDSALYERIEVTKGATGLTSGSGNPSASINYVRKRPTAELKGSVNVQAGNWDRYRSQIDVSGGLNQDNSIRGRTVAVYEEGGNQQDRFHRQNAVIYGALDVDLSDKTTLTTALTAQQVKIDGATAHGFPFITHDGQKQVSFGRKDNPAANFTFSDTEKLNIFLGLEHQFNDNWQAIANYAFTKASNKREYGVAGSGGITYDKPYSVNKTLTLQPGQMVVTSGRLESTPEVHSLDLYTSGKFQAFGQEHDVSFGVNGYRIQSDDPTFNRYYVVENIAGWNGASMRPDIKESGRNLVDEQQLGAFAAAKLQLLDPLKLVLGTRFSNWERKTTDNEQKQNGVFTPYAGLILDLTENVSAYSSYTTIFNPSSRKDKNENYLDPEEGNSFEVGLKADFYEGRLNASAAYFSMKQDNFAIQDTSAGTAELDFQPYIAVDGAKVKGYELSLAGEVLPDWNIQAGYTHTDAKNQNGEILNPILPKNTFKLFTTYKLDKITLGGGVNWQSEIYDAASAKAGGLAAQLNRQDSYALVNLMGRYQMTPDVSLGLNVNNLFDKEYKANTTNTWGVARNFIASVNFKF</sequence>
<dbReference type="RefSeq" id="WP_272654184.1">
    <property type="nucleotide sequence ID" value="NZ_CP085083.1"/>
</dbReference>
<keyword evidence="4 14" id="KW-1134">Transmembrane beta strand</keyword>
<evidence type="ECO:0000256" key="2">
    <source>
        <dbReference type="ARBA" id="ARBA00009810"/>
    </source>
</evidence>
<dbReference type="FunFam" id="2.170.130.10:FF:000010">
    <property type="entry name" value="Ferripyoverdine receptor"/>
    <property type="match status" value="1"/>
</dbReference>
<evidence type="ECO:0000256" key="4">
    <source>
        <dbReference type="ARBA" id="ARBA00022452"/>
    </source>
</evidence>